<dbReference type="EMBL" id="CAOQHR010000007">
    <property type="protein sequence ID" value="CAI6337336.1"/>
    <property type="molecule type" value="Genomic_DNA"/>
</dbReference>
<dbReference type="Proteomes" id="UP001152607">
    <property type="component" value="Unassembled WGS sequence"/>
</dbReference>
<dbReference type="AlphaFoldDB" id="A0A9W4UJI4"/>
<accession>A0A9W4UJI4</accession>
<sequence length="129" mass="14403">MIHCRRRRSCMLAFGFEHHNDALPAAHWPQAGQGRSNLRNQWRIVVWRSVVGNKIITSSPSSISQTVQAAYQPEHAPRAMPYHVQLCSRAPPTSHSSCHPCSQTMTCALSFDIPRASSGRASTTCMHHE</sequence>
<gene>
    <name evidence="1" type="ORF">PDIGIT_LOCUS10447</name>
</gene>
<name>A0A9W4UJI4_9PLEO</name>
<keyword evidence="2" id="KW-1185">Reference proteome</keyword>
<evidence type="ECO:0000313" key="1">
    <source>
        <dbReference type="EMBL" id="CAI6337336.1"/>
    </source>
</evidence>
<comment type="caution">
    <text evidence="1">The sequence shown here is derived from an EMBL/GenBank/DDBJ whole genome shotgun (WGS) entry which is preliminary data.</text>
</comment>
<organism evidence="1 2">
    <name type="scientific">Periconia digitata</name>
    <dbReference type="NCBI Taxonomy" id="1303443"/>
    <lineage>
        <taxon>Eukaryota</taxon>
        <taxon>Fungi</taxon>
        <taxon>Dikarya</taxon>
        <taxon>Ascomycota</taxon>
        <taxon>Pezizomycotina</taxon>
        <taxon>Dothideomycetes</taxon>
        <taxon>Pleosporomycetidae</taxon>
        <taxon>Pleosporales</taxon>
        <taxon>Massarineae</taxon>
        <taxon>Periconiaceae</taxon>
        <taxon>Periconia</taxon>
    </lineage>
</organism>
<proteinExistence type="predicted"/>
<reference evidence="1" key="1">
    <citation type="submission" date="2023-01" db="EMBL/GenBank/DDBJ databases">
        <authorList>
            <person name="Van Ghelder C."/>
            <person name="Rancurel C."/>
        </authorList>
    </citation>
    <scope>NUCLEOTIDE SEQUENCE</scope>
    <source>
        <strain evidence="1">CNCM I-4278</strain>
    </source>
</reference>
<evidence type="ECO:0000313" key="2">
    <source>
        <dbReference type="Proteomes" id="UP001152607"/>
    </source>
</evidence>
<protein>
    <submittedName>
        <fullName evidence="1">Uncharacterized protein</fullName>
    </submittedName>
</protein>